<evidence type="ECO:0000256" key="1">
    <source>
        <dbReference type="SAM" id="MobiDB-lite"/>
    </source>
</evidence>
<evidence type="ECO:0000313" key="4">
    <source>
        <dbReference type="Proteomes" id="UP000321485"/>
    </source>
</evidence>
<dbReference type="Proteomes" id="UP000321485">
    <property type="component" value="Unassembled WGS sequence"/>
</dbReference>
<dbReference type="AlphaFoldDB" id="A0A561XUZ4"/>
<dbReference type="InterPro" id="IPR023875">
    <property type="entry name" value="DNA_repair_put"/>
</dbReference>
<dbReference type="GeneID" id="51110863"/>
<dbReference type="Pfam" id="PF13566">
    <property type="entry name" value="DUF4130"/>
    <property type="match status" value="1"/>
</dbReference>
<feature type="region of interest" description="Disordered" evidence="1">
    <location>
        <begin position="277"/>
        <end position="329"/>
    </location>
</feature>
<organism evidence="3 4">
    <name type="scientific">Acidovorax delafieldii</name>
    <name type="common">Pseudomonas delafieldii</name>
    <dbReference type="NCBI Taxonomy" id="47920"/>
    <lineage>
        <taxon>Bacteria</taxon>
        <taxon>Pseudomonadati</taxon>
        <taxon>Pseudomonadota</taxon>
        <taxon>Betaproteobacteria</taxon>
        <taxon>Burkholderiales</taxon>
        <taxon>Comamonadaceae</taxon>
        <taxon>Acidovorax</taxon>
    </lineage>
</organism>
<sequence>MQRHTITLDHATDWPGFRQAARALVQANVPPQAVDWRCQADAAEDLFAPEPAASHTLPSPAPDAPPLRVPPDFVHLCEQLILHRDPARFALMYRLLWRMAQGGHEADAARHDPLDADRMLAHHMVRSVRRDIHKMHAFVRFRPVVEPDGQTLHMAWFEPDHYITVANAGFFIRRFTQMRWAILTPDASVRWDGQQLHTGPGAQRSDAPPPDAGEALWLTYYRHIFNPARLKLAMMKKEMPTRYWHNLPEAALITELAQTAHERSAKMVEAEATVPRRRIAGTTAPRARPAGGAPLSPALPRASPGTEGPTPAVSSATAAPAAATGRAAP</sequence>
<dbReference type="InterPro" id="IPR025404">
    <property type="entry name" value="DUF4130"/>
</dbReference>
<dbReference type="NCBIfam" id="TIGR03915">
    <property type="entry name" value="SAM_7_link_chp"/>
    <property type="match status" value="1"/>
</dbReference>
<dbReference type="EMBL" id="VJWE01000011">
    <property type="protein sequence ID" value="TWG39924.1"/>
    <property type="molecule type" value="Genomic_DNA"/>
</dbReference>
<comment type="caution">
    <text evidence="3">The sequence shown here is derived from an EMBL/GenBank/DDBJ whole genome shotgun (WGS) entry which is preliminary data.</text>
</comment>
<evidence type="ECO:0000259" key="2">
    <source>
        <dbReference type="Pfam" id="PF13566"/>
    </source>
</evidence>
<protein>
    <submittedName>
        <fullName evidence="3">DNA polymerase</fullName>
    </submittedName>
</protein>
<evidence type="ECO:0000313" key="3">
    <source>
        <dbReference type="EMBL" id="TWG39924.1"/>
    </source>
</evidence>
<reference evidence="3 4" key="1">
    <citation type="journal article" date="2015" name="Stand. Genomic Sci.">
        <title>Genomic Encyclopedia of Bacterial and Archaeal Type Strains, Phase III: the genomes of soil and plant-associated and newly described type strains.</title>
        <authorList>
            <person name="Whitman W.B."/>
            <person name="Woyke T."/>
            <person name="Klenk H.P."/>
            <person name="Zhou Y."/>
            <person name="Lilburn T.G."/>
            <person name="Beck B.J."/>
            <person name="De Vos P."/>
            <person name="Vandamme P."/>
            <person name="Eisen J.A."/>
            <person name="Garrity G."/>
            <person name="Hugenholtz P."/>
            <person name="Kyrpides N.C."/>
        </authorList>
    </citation>
    <scope>NUCLEOTIDE SEQUENCE [LARGE SCALE GENOMIC DNA]</scope>
    <source>
        <strain evidence="3 4">DSM 64</strain>
    </source>
</reference>
<feature type="domain" description="DUF4130" evidence="2">
    <location>
        <begin position="87"/>
        <end position="249"/>
    </location>
</feature>
<gene>
    <name evidence="3" type="ORF">ATF69_1796</name>
</gene>
<name>A0A561XUZ4_ACIDE</name>
<proteinExistence type="predicted"/>
<dbReference type="RefSeq" id="WP_244303681.1">
    <property type="nucleotide sequence ID" value="NZ_VJWE01000011.1"/>
</dbReference>
<feature type="compositionally biased region" description="Low complexity" evidence="1">
    <location>
        <begin position="280"/>
        <end position="329"/>
    </location>
</feature>
<accession>A0A561XUZ4</accession>